<dbReference type="EMBL" id="BDIP01000378">
    <property type="protein sequence ID" value="GIQ81385.1"/>
    <property type="molecule type" value="Genomic_DNA"/>
</dbReference>
<dbReference type="PANTHER" id="PTHR23164:SF30">
    <property type="entry name" value="EARLY ENDOSOME ANTIGEN 1"/>
    <property type="match status" value="1"/>
</dbReference>
<comment type="caution">
    <text evidence="7">The sequence shown here is derived from an EMBL/GenBank/DDBJ whole genome shotgun (WGS) entry which is preliminary data.</text>
</comment>
<feature type="domain" description="FYVE-type" evidence="6">
    <location>
        <begin position="1424"/>
        <end position="1498"/>
    </location>
</feature>
<dbReference type="Pfam" id="PF01363">
    <property type="entry name" value="FYVE"/>
    <property type="match status" value="1"/>
</dbReference>
<feature type="non-terminal residue" evidence="7">
    <location>
        <position position="1"/>
    </location>
</feature>
<dbReference type="Gene3D" id="3.30.40.10">
    <property type="entry name" value="Zinc/RING finger domain, C3HC4 (zinc finger)"/>
    <property type="match status" value="1"/>
</dbReference>
<keyword evidence="8" id="KW-1185">Reference proteome</keyword>
<dbReference type="OrthoDB" id="10018316at2759"/>
<dbReference type="GO" id="GO:0008270">
    <property type="term" value="F:zinc ion binding"/>
    <property type="evidence" value="ECO:0007669"/>
    <property type="project" value="UniProtKB-KW"/>
</dbReference>
<evidence type="ECO:0000259" key="6">
    <source>
        <dbReference type="PROSITE" id="PS50178"/>
    </source>
</evidence>
<protein>
    <recommendedName>
        <fullName evidence="6">FYVE-type domain-containing protein</fullName>
    </recommendedName>
</protein>
<evidence type="ECO:0000256" key="4">
    <source>
        <dbReference type="PROSITE-ProRule" id="PRU00091"/>
    </source>
</evidence>
<evidence type="ECO:0000256" key="3">
    <source>
        <dbReference type="ARBA" id="ARBA00022833"/>
    </source>
</evidence>
<keyword evidence="3" id="KW-0862">Zinc</keyword>
<sequence>DLDAKFPGIPFLTGEALGRVQSDVTRLEAYAAHQTSAIETETDRERERGVEGQSIVPYMRMRLGLCTHVLASIQAKVKHIRTKLSRNAQFLGIQPSLTGKSSPLPLLSEGERRGLREMLSGVASVILSAVEIGRFVRSELDSKAGPMYLPRPLESEGEGEGERGAYRGAASPTVTSRDTPTPTPTPTHPLRMYTSAPLPPSVVIGAVPEGARLRGVEGGRVLVTGGRGSGKTTQLAALCASCDTPTFWVNAPVDTGAPLSGAREAQWDVILRQLCVDVLLATHTSDMDKALEMLKGVFNADTDPTCLGPSPPTSPSAICGVIQDALAQWEGDCTLVVEDVVRSDVSVLSLLSHSFGTHRVYASLSHSVSVGEAEAEVFPCYVTVPVSTLDGEQRARLVETYGGPPSLSKSMPDSTPGALALACVTQGDEASLPPGVPSILSLLSSLSPLGASVSVTQCMHVCLALLAKRGPRDRHHPVTELQATLMDIETLMSPDPSLPSPSVHQDDMGYRPREALSLSLAPMVSVRSVSSPFALSLSLSSAPSVSMARQCMTVNGLAREIVAQTVGEEESTRHSTLCHTILTGCQYMAQAAGCIVESAPTVTSVLCTLHTAQAVHTGCSKFLRPPASSASVSHPVLSPVVALPWPSAMDIVPFTRHSVTPEGVCLPSLEVCGPTLYRNTLSLVLMREVERQRAVENTWKSRMPPLSTPPPLPLPLPDSGVTLPMHHMHTAVYAGLEIANSLLDPTRPPSVTLLQTLVELGYAHLSVCLSHTSDETGSDMHKTSLCLASCAMSVCMRVLEMDTANRTLPFPSKADKDTSSSNTVGRARNVQRAVRERSVEIRYGMGLCLMLQHPGTVSPKLAEIMHRCHKDMDSKGGASLKAQPFKLAGLQRTVLDMLMHSVLDMGPAPCTPRADMDAALSALRRLYAVHSLAQSEAEGEAGAVHAPRHSPLLLEHLSPVSEDGEEGEETDPLAERCDALRTLAQTAVTVNVTLSHTHPDQPCIVHGVAHGLASDITAKCILSLRAGVRSPETTRDVSRVLHFGDVIRRCASSIGETGLSAPSLPSLTLSLSSDMLQTALERGMIPVDLKSEVLGLRMLSCILSPSVPGCASIMGSVAQASVEGCASVMGSVAQASVEDTTPCPTLGDSLVIDTPLDLGRHLSQCMGTTTSAPSRLSRPDGMSLVSALTHVHIPEGDLQALCAMLERSDPRVAVSLCLSHLPSDRETEAEAEGESACIRALSSALDRCREGGYAMLGHSLLTMSSEPILVRHPSILCKGALIASHPVPRCLLAHAAAHLSLSLSCSAALEAQTQAGGDTASHMTLLTPSPSLHPLLGCVSAQYSNTLTDKTRGIKALCPPLCTLSQRQWAEVYAPHTVSSPETARTPSLSLSLALPSPDSASGLSATGGEGEGEECGVNKWLDDAEVDICPWCNAVFGMTNRRHHCRACGGIFCQACSAHRVTGETSLQLVTPTGIMGEKERVKGGHRVCDRCYKEHKRHQ</sequence>
<accession>A0A9K3CSK6</accession>
<evidence type="ECO:0000256" key="5">
    <source>
        <dbReference type="SAM" id="MobiDB-lite"/>
    </source>
</evidence>
<keyword evidence="1" id="KW-0479">Metal-binding</keyword>
<proteinExistence type="predicted"/>
<dbReference type="InterPro" id="IPR013083">
    <property type="entry name" value="Znf_RING/FYVE/PHD"/>
</dbReference>
<dbReference type="Proteomes" id="UP000265618">
    <property type="component" value="Unassembled WGS sequence"/>
</dbReference>
<evidence type="ECO:0000313" key="7">
    <source>
        <dbReference type="EMBL" id="GIQ81385.1"/>
    </source>
</evidence>
<reference evidence="7 8" key="1">
    <citation type="journal article" date="2018" name="PLoS ONE">
        <title>The draft genome of Kipferlia bialata reveals reductive genome evolution in fornicate parasites.</title>
        <authorList>
            <person name="Tanifuji G."/>
            <person name="Takabayashi S."/>
            <person name="Kume K."/>
            <person name="Takagi M."/>
            <person name="Nakayama T."/>
            <person name="Kamikawa R."/>
            <person name="Inagaki Y."/>
            <person name="Hashimoto T."/>
        </authorList>
    </citation>
    <scope>NUCLEOTIDE SEQUENCE [LARGE SCALE GENOMIC DNA]</scope>
    <source>
        <strain evidence="7">NY0173</strain>
    </source>
</reference>
<dbReference type="SUPFAM" id="SSF57903">
    <property type="entry name" value="FYVE/PHD zinc finger"/>
    <property type="match status" value="1"/>
</dbReference>
<dbReference type="PROSITE" id="PS50178">
    <property type="entry name" value="ZF_FYVE"/>
    <property type="match status" value="1"/>
</dbReference>
<feature type="region of interest" description="Disordered" evidence="5">
    <location>
        <begin position="807"/>
        <end position="831"/>
    </location>
</feature>
<dbReference type="PANTHER" id="PTHR23164">
    <property type="entry name" value="EARLY ENDOSOME ANTIGEN 1"/>
    <property type="match status" value="1"/>
</dbReference>
<evidence type="ECO:0000313" key="8">
    <source>
        <dbReference type="Proteomes" id="UP000265618"/>
    </source>
</evidence>
<dbReference type="InterPro" id="IPR000306">
    <property type="entry name" value="Znf_FYVE"/>
</dbReference>
<feature type="region of interest" description="Disordered" evidence="5">
    <location>
        <begin position="147"/>
        <end position="194"/>
    </location>
</feature>
<dbReference type="InterPro" id="IPR011011">
    <property type="entry name" value="Znf_FYVE_PHD"/>
</dbReference>
<keyword evidence="2 4" id="KW-0863">Zinc-finger</keyword>
<feature type="compositionally biased region" description="Low complexity" evidence="5">
    <location>
        <begin position="166"/>
        <end position="180"/>
    </location>
</feature>
<dbReference type="SUPFAM" id="SSF52540">
    <property type="entry name" value="P-loop containing nucleoside triphosphate hydrolases"/>
    <property type="match status" value="1"/>
</dbReference>
<evidence type="ECO:0000256" key="2">
    <source>
        <dbReference type="ARBA" id="ARBA00022771"/>
    </source>
</evidence>
<evidence type="ECO:0000256" key="1">
    <source>
        <dbReference type="ARBA" id="ARBA00022723"/>
    </source>
</evidence>
<dbReference type="InterPro" id="IPR017455">
    <property type="entry name" value="Znf_FYVE-rel"/>
</dbReference>
<gene>
    <name evidence="7" type="ORF">KIPB_002335</name>
</gene>
<organism evidence="7 8">
    <name type="scientific">Kipferlia bialata</name>
    <dbReference type="NCBI Taxonomy" id="797122"/>
    <lineage>
        <taxon>Eukaryota</taxon>
        <taxon>Metamonada</taxon>
        <taxon>Carpediemonas-like organisms</taxon>
        <taxon>Kipferlia</taxon>
    </lineage>
</organism>
<dbReference type="InterPro" id="IPR027417">
    <property type="entry name" value="P-loop_NTPase"/>
</dbReference>
<name>A0A9K3CSK6_9EUKA</name>
<dbReference type="SMART" id="SM00064">
    <property type="entry name" value="FYVE"/>
    <property type="match status" value="1"/>
</dbReference>